<dbReference type="SMART" id="SM00240">
    <property type="entry name" value="FHA"/>
    <property type="match status" value="1"/>
</dbReference>
<dbReference type="InterPro" id="IPR011009">
    <property type="entry name" value="Kinase-like_dom_sf"/>
</dbReference>
<evidence type="ECO:0000259" key="7">
    <source>
        <dbReference type="PROSITE" id="PS50011"/>
    </source>
</evidence>
<dbReference type="GO" id="GO:0004672">
    <property type="term" value="F:protein kinase activity"/>
    <property type="evidence" value="ECO:0007669"/>
    <property type="project" value="InterPro"/>
</dbReference>
<dbReference type="GO" id="GO:0005524">
    <property type="term" value="F:ATP binding"/>
    <property type="evidence" value="ECO:0007669"/>
    <property type="project" value="UniProtKB-UniRule"/>
</dbReference>
<dbReference type="Proteomes" id="UP001147747">
    <property type="component" value="Unassembled WGS sequence"/>
</dbReference>
<protein>
    <submittedName>
        <fullName evidence="8">Uncharacterized protein</fullName>
    </submittedName>
</protein>
<feature type="binding site" evidence="4">
    <location>
        <position position="183"/>
    </location>
    <ligand>
        <name>ATP</name>
        <dbReference type="ChEBI" id="CHEBI:30616"/>
    </ligand>
</feature>
<dbReference type="CDD" id="cd22670">
    <property type="entry name" value="FHA_MEK1-like"/>
    <property type="match status" value="1"/>
</dbReference>
<reference evidence="8" key="1">
    <citation type="submission" date="2022-12" db="EMBL/GenBank/DDBJ databases">
        <authorList>
            <person name="Petersen C."/>
        </authorList>
    </citation>
    <scope>NUCLEOTIDE SEQUENCE</scope>
    <source>
        <strain evidence="8">IBT 29677</strain>
    </source>
</reference>
<dbReference type="InterPro" id="IPR000719">
    <property type="entry name" value="Prot_kinase_dom"/>
</dbReference>
<dbReference type="SMART" id="SM00220">
    <property type="entry name" value="S_TKc"/>
    <property type="match status" value="1"/>
</dbReference>
<proteinExistence type="inferred from homology"/>
<evidence type="ECO:0000256" key="5">
    <source>
        <dbReference type="SAM" id="MobiDB-lite"/>
    </source>
</evidence>
<dbReference type="EMBL" id="JAPZBU010000006">
    <property type="protein sequence ID" value="KAJ5397635.1"/>
    <property type="molecule type" value="Genomic_DNA"/>
</dbReference>
<dbReference type="PROSITE" id="PS50006">
    <property type="entry name" value="FHA_DOMAIN"/>
    <property type="match status" value="1"/>
</dbReference>
<keyword evidence="2 4" id="KW-0547">Nucleotide-binding</keyword>
<evidence type="ECO:0000313" key="8">
    <source>
        <dbReference type="EMBL" id="KAJ5397635.1"/>
    </source>
</evidence>
<reference evidence="8" key="2">
    <citation type="journal article" date="2023" name="IMA Fungus">
        <title>Comparative genomic study of the Penicillium genus elucidates a diverse pangenome and 15 lateral gene transfer events.</title>
        <authorList>
            <person name="Petersen C."/>
            <person name="Sorensen T."/>
            <person name="Nielsen M.R."/>
            <person name="Sondergaard T.E."/>
            <person name="Sorensen J.L."/>
            <person name="Fitzpatrick D.A."/>
            <person name="Frisvad J.C."/>
            <person name="Nielsen K.L."/>
        </authorList>
    </citation>
    <scope>NUCLEOTIDE SEQUENCE</scope>
    <source>
        <strain evidence="8">IBT 29677</strain>
    </source>
</reference>
<feature type="domain" description="FHA" evidence="6">
    <location>
        <begin position="43"/>
        <end position="102"/>
    </location>
</feature>
<gene>
    <name evidence="8" type="ORF">N7509_005748</name>
</gene>
<dbReference type="InterPro" id="IPR017441">
    <property type="entry name" value="Protein_kinase_ATP_BS"/>
</dbReference>
<dbReference type="RefSeq" id="XP_056489687.1">
    <property type="nucleotide sequence ID" value="XM_056630385.1"/>
</dbReference>
<dbReference type="InterPro" id="IPR000253">
    <property type="entry name" value="FHA_dom"/>
</dbReference>
<evidence type="ECO:0000256" key="3">
    <source>
        <dbReference type="ARBA" id="ARBA00022840"/>
    </source>
</evidence>
<evidence type="ECO:0000256" key="1">
    <source>
        <dbReference type="ARBA" id="ARBA00005575"/>
    </source>
</evidence>
<dbReference type="PROSITE" id="PS50011">
    <property type="entry name" value="PROTEIN_KINASE_DOM"/>
    <property type="match status" value="1"/>
</dbReference>
<dbReference type="Pfam" id="PF00498">
    <property type="entry name" value="FHA"/>
    <property type="match status" value="1"/>
</dbReference>
<evidence type="ECO:0000313" key="9">
    <source>
        <dbReference type="Proteomes" id="UP001147747"/>
    </source>
</evidence>
<evidence type="ECO:0000259" key="6">
    <source>
        <dbReference type="PROSITE" id="PS50006"/>
    </source>
</evidence>
<dbReference type="PROSITE" id="PS00107">
    <property type="entry name" value="PROTEIN_KINASE_ATP"/>
    <property type="match status" value="1"/>
</dbReference>
<dbReference type="Gene3D" id="1.10.510.10">
    <property type="entry name" value="Transferase(Phosphotransferase) domain 1"/>
    <property type="match status" value="1"/>
</dbReference>
<dbReference type="Gene3D" id="2.60.200.20">
    <property type="match status" value="1"/>
</dbReference>
<dbReference type="GeneID" id="81369365"/>
<evidence type="ECO:0000256" key="2">
    <source>
        <dbReference type="ARBA" id="ARBA00022741"/>
    </source>
</evidence>
<organism evidence="8 9">
    <name type="scientific">Penicillium cosmopolitanum</name>
    <dbReference type="NCBI Taxonomy" id="1131564"/>
    <lineage>
        <taxon>Eukaryota</taxon>
        <taxon>Fungi</taxon>
        <taxon>Dikarya</taxon>
        <taxon>Ascomycota</taxon>
        <taxon>Pezizomycotina</taxon>
        <taxon>Eurotiomycetes</taxon>
        <taxon>Eurotiomycetidae</taxon>
        <taxon>Eurotiales</taxon>
        <taxon>Aspergillaceae</taxon>
        <taxon>Penicillium</taxon>
    </lineage>
</organism>
<dbReference type="InterPro" id="IPR008984">
    <property type="entry name" value="SMAD_FHA_dom_sf"/>
</dbReference>
<dbReference type="SUPFAM" id="SSF49879">
    <property type="entry name" value="SMAD/FHA domain"/>
    <property type="match status" value="1"/>
</dbReference>
<dbReference type="InterPro" id="IPR008271">
    <property type="entry name" value="Ser/Thr_kinase_AS"/>
</dbReference>
<dbReference type="Pfam" id="PF00069">
    <property type="entry name" value="Pkinase"/>
    <property type="match status" value="1"/>
</dbReference>
<name>A0A9X0BAC8_9EURO</name>
<dbReference type="OrthoDB" id="74764at2759"/>
<feature type="region of interest" description="Disordered" evidence="5">
    <location>
        <begin position="635"/>
        <end position="675"/>
    </location>
</feature>
<dbReference type="PANTHER" id="PTHR24347">
    <property type="entry name" value="SERINE/THREONINE-PROTEIN KINASE"/>
    <property type="match status" value="1"/>
</dbReference>
<sequence length="729" mass="83867">MDRPSAYHSSPRDRGTRVGTFVRLNAKTQQVSDQFEIYSNEEIMIGRSARLCQYEIPDPYVSNTHIRIYTIIFDQDVSYDVAPLVYAEDLSRNGTLLNGHLMGIGNGGFLLRQDDVLSITRDISIRFNSATCVSDRCFSDIQMNEIQQFRHQYLVTPRVLGFGAYGRVHMSVQEGTGRQFACKMINLKARAHDSDNEEEHQDQDSKFFNSVSLKLTKPRKAGLDRMMNDRLERNQREAIILANLSHPNIITLEKAFRSDNTMYIISELLSGGDLFSFIKYKGGRLEDLTAAAITRQVLLAVEYLHDQNIIHRDIKPDNIMLTSLKVGTRVVLTDFGCAKVIGKSAKRTTTVVGTLEYCAPEVCRSNNRGYTKAIDLWSLGCVTTVLVAGYSPFDEGRRFGQDELDILEDELISLGASEEATDFIYRLLILDEIERMDVKQALQHGWFTNQRYQPMLDKLYQRAIQDWVPRRDESIIVDLQTKINYLGHSQPSTQEPVFRNEPVPICRPPSVDHISESSYDVVSAASISALESPTLTSVFRFDARTFKGNQFTAFREKPIPKDPDDVRNLKQEIDESPTKRYKKSIFHGPKRREIDQELEDRYLETAFKMAKFQVKDEIGLKSRETVSLTKKYLQKEQPGEDSEAINQSMNQPGWLPAGTRCDRSPSESKIQSIQNQVPRYDEKQFIKREEVYEEFHNPFTGKKKTVYLRSRCREYYRDVLVRRRCVDEE</sequence>
<evidence type="ECO:0000256" key="4">
    <source>
        <dbReference type="PROSITE-ProRule" id="PRU10141"/>
    </source>
</evidence>
<dbReference type="SUPFAM" id="SSF56112">
    <property type="entry name" value="Protein kinase-like (PK-like)"/>
    <property type="match status" value="1"/>
</dbReference>
<feature type="domain" description="Protein kinase" evidence="7">
    <location>
        <begin position="154"/>
        <end position="447"/>
    </location>
</feature>
<dbReference type="AlphaFoldDB" id="A0A9X0BAC8"/>
<dbReference type="PROSITE" id="PS00108">
    <property type="entry name" value="PROTEIN_KINASE_ST"/>
    <property type="match status" value="1"/>
</dbReference>
<comment type="similarity">
    <text evidence="1">Belongs to the protein kinase superfamily. CAMK Ser/Thr protein kinase family. CHEK2 subfamily.</text>
</comment>
<dbReference type="Gene3D" id="3.30.200.20">
    <property type="entry name" value="Phosphorylase Kinase, domain 1"/>
    <property type="match status" value="2"/>
</dbReference>
<keyword evidence="3 4" id="KW-0067">ATP-binding</keyword>
<comment type="caution">
    <text evidence="8">The sequence shown here is derived from an EMBL/GenBank/DDBJ whole genome shotgun (WGS) entry which is preliminary data.</text>
</comment>
<accession>A0A9X0BAC8</accession>
<keyword evidence="9" id="KW-1185">Reference proteome</keyword>